<reference evidence="2 3" key="1">
    <citation type="submission" date="2020-05" db="EMBL/GenBank/DDBJ databases">
        <title>Genetic diversity of Pseudomonas cichorii.</title>
        <authorList>
            <person name="Tani S."/>
            <person name="Yagi H."/>
            <person name="Hashimoto S."/>
            <person name="Iiyama K."/>
            <person name="Furuya N."/>
        </authorList>
    </citation>
    <scope>NUCLEOTIDE SEQUENCE [LARGE SCALE GENOMIC DNA]</scope>
    <source>
        <strain evidence="2 3">LMG 2162</strain>
    </source>
</reference>
<proteinExistence type="predicted"/>
<evidence type="ECO:0000313" key="2">
    <source>
        <dbReference type="EMBL" id="GFM95059.1"/>
    </source>
</evidence>
<name>A0ABQ1DVS3_PSECI</name>
<evidence type="ECO:0000313" key="3">
    <source>
        <dbReference type="Proteomes" id="UP000614982"/>
    </source>
</evidence>
<dbReference type="RefSeq" id="WP_236250113.1">
    <property type="nucleotide sequence ID" value="NZ_BLWA01000029.1"/>
</dbReference>
<dbReference type="EMBL" id="BLWA01000029">
    <property type="protein sequence ID" value="GFM95059.1"/>
    <property type="molecule type" value="Genomic_DNA"/>
</dbReference>
<evidence type="ECO:0000256" key="1">
    <source>
        <dbReference type="SAM" id="MobiDB-lite"/>
    </source>
</evidence>
<sequence length="92" mass="9705">MNLSDTLEQAPLDAIAQSEHLGAENRQTEPTGSGEGIDAVLLAAAAGLFGNQTHAVKWLNTPARAPAHTYPVDADIQEALEVVERLTHGFCA</sequence>
<organism evidence="2 3">
    <name type="scientific">Pseudomonas cichorii</name>
    <dbReference type="NCBI Taxonomy" id="36746"/>
    <lineage>
        <taxon>Bacteria</taxon>
        <taxon>Pseudomonadati</taxon>
        <taxon>Pseudomonadota</taxon>
        <taxon>Gammaproteobacteria</taxon>
        <taxon>Pseudomonadales</taxon>
        <taxon>Pseudomonadaceae</taxon>
        <taxon>Pseudomonas</taxon>
    </lineage>
</organism>
<dbReference type="GeneID" id="45542927"/>
<keyword evidence="3" id="KW-1185">Reference proteome</keyword>
<accession>A0ABQ1DVS3</accession>
<dbReference type="Proteomes" id="UP000614982">
    <property type="component" value="Unassembled WGS sequence"/>
</dbReference>
<comment type="caution">
    <text evidence="2">The sequence shown here is derived from an EMBL/GenBank/DDBJ whole genome shotgun (WGS) entry which is preliminary data.</text>
</comment>
<evidence type="ECO:0008006" key="4">
    <source>
        <dbReference type="Google" id="ProtNLM"/>
    </source>
</evidence>
<protein>
    <recommendedName>
        <fullName evidence="4">Antitoxin Xre/MbcA/ParS-like toxin-binding domain-containing protein</fullName>
    </recommendedName>
</protein>
<gene>
    <name evidence="2" type="ORF">PSCICP_50310</name>
</gene>
<feature type="region of interest" description="Disordered" evidence="1">
    <location>
        <begin position="1"/>
        <end position="35"/>
    </location>
</feature>